<name>A0A809T4Z1_KLEPN</name>
<dbReference type="AlphaFoldDB" id="A0A809T4Z1"/>
<sequence>MALPAFDRNGRSAGIWLNPLTTDDGNGLRGFSGEGRVKGSGDAQFVALQGSRNGESLLADNMQDGVRIARDNPDSGVVVRIAGEGRPWNPGAITGGRVWGIFRITASSREPEMVNRSRQRYWHSGRLKRPSAVKRNAAQMKLSGKW</sequence>
<evidence type="ECO:0000259" key="1">
    <source>
        <dbReference type="Pfam" id="PF07057"/>
    </source>
</evidence>
<proteinExistence type="predicted"/>
<dbReference type="Pfam" id="PF07057">
    <property type="entry name" value="TraI_C"/>
    <property type="match status" value="1"/>
</dbReference>
<dbReference type="EMBL" id="LC521851">
    <property type="protein sequence ID" value="BBV27500.1"/>
    <property type="molecule type" value="Genomic_DNA"/>
</dbReference>
<protein>
    <recommendedName>
        <fullName evidence="1">DNA helicase TraI type C-terminal domain-containing protein</fullName>
    </recommendedName>
</protein>
<dbReference type="GO" id="GO:0003677">
    <property type="term" value="F:DNA binding"/>
    <property type="evidence" value="ECO:0007669"/>
    <property type="project" value="InterPro"/>
</dbReference>
<dbReference type="GO" id="GO:0016818">
    <property type="term" value="F:hydrolase activity, acting on acid anhydrides, in phosphorus-containing anhydrides"/>
    <property type="evidence" value="ECO:0007669"/>
    <property type="project" value="InterPro"/>
</dbReference>
<geneLocation type="plasmid" evidence="2">
    <name>pKP164_NDM1</name>
</geneLocation>
<accession>A0A809T4Z1</accession>
<dbReference type="InterPro" id="IPR009767">
    <property type="entry name" value="DNA_helicase_TraI_C"/>
</dbReference>
<organism evidence="2">
    <name type="scientific">Klebsiella pneumoniae</name>
    <dbReference type="NCBI Taxonomy" id="573"/>
    <lineage>
        <taxon>Bacteria</taxon>
        <taxon>Pseudomonadati</taxon>
        <taxon>Pseudomonadota</taxon>
        <taxon>Gammaproteobacteria</taxon>
        <taxon>Enterobacterales</taxon>
        <taxon>Enterobacteriaceae</taxon>
        <taxon>Klebsiella/Raoultella group</taxon>
        <taxon>Klebsiella</taxon>
        <taxon>Klebsiella pneumoniae complex</taxon>
    </lineage>
</organism>
<dbReference type="GO" id="GO:0003678">
    <property type="term" value="F:DNA helicase activity"/>
    <property type="evidence" value="ECO:0007669"/>
    <property type="project" value="InterPro"/>
</dbReference>
<dbReference type="GO" id="GO:0005524">
    <property type="term" value="F:ATP binding"/>
    <property type="evidence" value="ECO:0007669"/>
    <property type="project" value="InterPro"/>
</dbReference>
<evidence type="ECO:0000313" key="2">
    <source>
        <dbReference type="EMBL" id="BBV27500.1"/>
    </source>
</evidence>
<feature type="domain" description="DNA helicase TraI type C-terminal" evidence="1">
    <location>
        <begin position="2"/>
        <end position="96"/>
    </location>
</feature>
<keyword evidence="2" id="KW-0614">Plasmid</keyword>
<reference evidence="2" key="1">
    <citation type="submission" date="2020-01" db="EMBL/GenBank/DDBJ databases">
        <title>Genotype-dependent distribution of carbapenemase genes among Enterobacteriaceae in Thailand.</title>
        <authorList>
            <person name="Takeuchi D."/>
            <person name="Abe R."/>
            <person name="Sakamoto N."/>
            <person name="Sugawara Y."/>
            <person name="Akeda Y."/>
            <person name="Hamada S."/>
        </authorList>
    </citation>
    <scope>NUCLEOTIDE SEQUENCE</scope>
    <source>
        <strain evidence="2">KP164</strain>
        <plasmid evidence="2">pKP164_NDM1</plasmid>
    </source>
</reference>